<feature type="signal peptide" evidence="1">
    <location>
        <begin position="1"/>
        <end position="28"/>
    </location>
</feature>
<accession>A0A813C2S2</accession>
<comment type="caution">
    <text evidence="2">The sequence shown here is derived from an EMBL/GenBank/DDBJ whole genome shotgun (WGS) entry which is preliminary data.</text>
</comment>
<feature type="chain" id="PRO_5032902714" evidence="1">
    <location>
        <begin position="29"/>
        <end position="129"/>
    </location>
</feature>
<sequence length="129" mass="14451">MGTSCPKPDTKPAIYLLLRSLLLNFSEAWFQESIQQLQRRADAPRCGRTDPDGYYHLAGRAELAMQVQKLVLPHFGFEATKEGVADMIRHCAAFLSDQDVAHLFDAINKKLGMSPAACQRFRRLAASLE</sequence>
<evidence type="ECO:0000313" key="3">
    <source>
        <dbReference type="Proteomes" id="UP000601435"/>
    </source>
</evidence>
<gene>
    <name evidence="2" type="primary">Ankrd17</name>
    <name evidence="2" type="ORF">SNEC2469_LOCUS32395</name>
</gene>
<reference evidence="2" key="1">
    <citation type="submission" date="2021-02" db="EMBL/GenBank/DDBJ databases">
        <authorList>
            <person name="Dougan E. K."/>
            <person name="Rhodes N."/>
            <person name="Thang M."/>
            <person name="Chan C."/>
        </authorList>
    </citation>
    <scope>NUCLEOTIDE SEQUENCE</scope>
</reference>
<evidence type="ECO:0000313" key="2">
    <source>
        <dbReference type="EMBL" id="CAE7931011.1"/>
    </source>
</evidence>
<keyword evidence="1" id="KW-0732">Signal</keyword>
<proteinExistence type="predicted"/>
<dbReference type="OrthoDB" id="419767at2759"/>
<dbReference type="AlphaFoldDB" id="A0A813C2S2"/>
<dbReference type="Proteomes" id="UP000601435">
    <property type="component" value="Unassembled WGS sequence"/>
</dbReference>
<keyword evidence="3" id="KW-1185">Reference proteome</keyword>
<dbReference type="EMBL" id="CAJNJA010081896">
    <property type="protein sequence ID" value="CAE7931011.1"/>
    <property type="molecule type" value="Genomic_DNA"/>
</dbReference>
<feature type="non-terminal residue" evidence="2">
    <location>
        <position position="129"/>
    </location>
</feature>
<organism evidence="2 3">
    <name type="scientific">Symbiodinium necroappetens</name>
    <dbReference type="NCBI Taxonomy" id="1628268"/>
    <lineage>
        <taxon>Eukaryota</taxon>
        <taxon>Sar</taxon>
        <taxon>Alveolata</taxon>
        <taxon>Dinophyceae</taxon>
        <taxon>Suessiales</taxon>
        <taxon>Symbiodiniaceae</taxon>
        <taxon>Symbiodinium</taxon>
    </lineage>
</organism>
<evidence type="ECO:0000256" key="1">
    <source>
        <dbReference type="SAM" id="SignalP"/>
    </source>
</evidence>
<protein>
    <submittedName>
        <fullName evidence="2">Ankrd17 protein</fullName>
    </submittedName>
</protein>
<name>A0A813C2S2_9DINO</name>